<dbReference type="PANTHER" id="PTHR42973">
    <property type="entry name" value="BINDING OXIDOREDUCTASE, PUTATIVE (AFU_ORTHOLOGUE AFUA_1G17690)-RELATED"/>
    <property type="match status" value="1"/>
</dbReference>
<dbReference type="AlphaFoldDB" id="A0A1L7XU16"/>
<evidence type="ECO:0000313" key="8">
    <source>
        <dbReference type="Proteomes" id="UP000184330"/>
    </source>
</evidence>
<dbReference type="Proteomes" id="UP000184330">
    <property type="component" value="Unassembled WGS sequence"/>
</dbReference>
<keyword evidence="4" id="KW-0560">Oxidoreductase</keyword>
<dbReference type="InterPro" id="IPR050416">
    <property type="entry name" value="FAD-linked_Oxidoreductase"/>
</dbReference>
<reference evidence="7 8" key="1">
    <citation type="submission" date="2016-03" db="EMBL/GenBank/DDBJ databases">
        <authorList>
            <person name="Ploux O."/>
        </authorList>
    </citation>
    <scope>NUCLEOTIDE SEQUENCE [LARGE SCALE GENOMIC DNA]</scope>
    <source>
        <strain evidence="7 8">UAMH 11012</strain>
    </source>
</reference>
<sequence>MHSLLLCVAVVLTSVAASQVEFPYNLPPTAACSILKAIYPNNKLLPVDAGYVNETQLSWDTSACLDPACVFAPSTSAQMSVAISTLATLRTKFAMRGGGHMPISTAANINSSGVLLSSTNLIQLRLLADRQTVSPGPGNTWGKVYEYLDGTGLSVLGGRLGPIGVPGLLLGGGISFYGNEYGFASSNGYIRAYECVLANGRVVTTTERNRYSGLYWALRGDENSFCIVTRFDLKPIDAPNTMLTDATYGNGTMVKKQWIDSIYNFVMQVHKDTKAAIIPVARFGSGYCTSRPKEALNIVHDTLFAGVEAQLANGIGYPQRPVEIPTFWTEQSISWSRAEDDAILEHFKSSVNAEINAKLEVIKATSAYLYLSDASENQAVFQSYPPENLARLKAIRSKYDPTMVFTKLMPGGFKVANA</sequence>
<name>A0A1L7XU16_9HELO</name>
<evidence type="ECO:0000256" key="4">
    <source>
        <dbReference type="ARBA" id="ARBA00023002"/>
    </source>
</evidence>
<dbReference type="InterPro" id="IPR006094">
    <property type="entry name" value="Oxid_FAD_bind_N"/>
</dbReference>
<dbReference type="STRING" id="576137.A0A1L7XU16"/>
<keyword evidence="3" id="KW-0274">FAD</keyword>
<dbReference type="GO" id="GO:0016491">
    <property type="term" value="F:oxidoreductase activity"/>
    <property type="evidence" value="ECO:0007669"/>
    <property type="project" value="UniProtKB-KW"/>
</dbReference>
<protein>
    <recommendedName>
        <fullName evidence="6">FAD-binding PCMH-type domain-containing protein</fullName>
    </recommendedName>
</protein>
<dbReference type="InterPro" id="IPR036318">
    <property type="entry name" value="FAD-bd_PCMH-like_sf"/>
</dbReference>
<keyword evidence="2" id="KW-0285">Flavoprotein</keyword>
<evidence type="ECO:0000256" key="5">
    <source>
        <dbReference type="SAM" id="SignalP"/>
    </source>
</evidence>
<feature type="domain" description="FAD-binding PCMH-type" evidence="6">
    <location>
        <begin position="63"/>
        <end position="238"/>
    </location>
</feature>
<dbReference type="InterPro" id="IPR016166">
    <property type="entry name" value="FAD-bd_PCMH"/>
</dbReference>
<dbReference type="InterPro" id="IPR016169">
    <property type="entry name" value="FAD-bd_PCMH_sub2"/>
</dbReference>
<dbReference type="Pfam" id="PF01565">
    <property type="entry name" value="FAD_binding_4"/>
    <property type="match status" value="1"/>
</dbReference>
<dbReference type="PROSITE" id="PS51387">
    <property type="entry name" value="FAD_PCMH"/>
    <property type="match status" value="1"/>
</dbReference>
<dbReference type="SUPFAM" id="SSF56176">
    <property type="entry name" value="FAD-binding/transporter-associated domain-like"/>
    <property type="match status" value="1"/>
</dbReference>
<dbReference type="PANTHER" id="PTHR42973:SF54">
    <property type="entry name" value="FAD-BINDING PCMH-TYPE DOMAIN-CONTAINING PROTEIN"/>
    <property type="match status" value="1"/>
</dbReference>
<evidence type="ECO:0000256" key="1">
    <source>
        <dbReference type="ARBA" id="ARBA00005466"/>
    </source>
</evidence>
<keyword evidence="5" id="KW-0732">Signal</keyword>
<evidence type="ECO:0000256" key="2">
    <source>
        <dbReference type="ARBA" id="ARBA00022630"/>
    </source>
</evidence>
<evidence type="ECO:0000256" key="3">
    <source>
        <dbReference type="ARBA" id="ARBA00022827"/>
    </source>
</evidence>
<comment type="similarity">
    <text evidence="1">Belongs to the oxygen-dependent FAD-linked oxidoreductase family.</text>
</comment>
<feature type="chain" id="PRO_5012792610" description="FAD-binding PCMH-type domain-containing protein" evidence="5">
    <location>
        <begin position="18"/>
        <end position="418"/>
    </location>
</feature>
<accession>A0A1L7XU16</accession>
<evidence type="ECO:0000313" key="7">
    <source>
        <dbReference type="EMBL" id="CZR68522.1"/>
    </source>
</evidence>
<dbReference type="EMBL" id="FJOG01000056">
    <property type="protein sequence ID" value="CZR68522.1"/>
    <property type="molecule type" value="Genomic_DNA"/>
</dbReference>
<gene>
    <name evidence="7" type="ORF">PAC_18421</name>
</gene>
<dbReference type="Gene3D" id="3.30.465.10">
    <property type="match status" value="1"/>
</dbReference>
<evidence type="ECO:0000259" key="6">
    <source>
        <dbReference type="PROSITE" id="PS51387"/>
    </source>
</evidence>
<keyword evidence="8" id="KW-1185">Reference proteome</keyword>
<dbReference type="OrthoDB" id="2151789at2759"/>
<proteinExistence type="inferred from homology"/>
<organism evidence="7 8">
    <name type="scientific">Phialocephala subalpina</name>
    <dbReference type="NCBI Taxonomy" id="576137"/>
    <lineage>
        <taxon>Eukaryota</taxon>
        <taxon>Fungi</taxon>
        <taxon>Dikarya</taxon>
        <taxon>Ascomycota</taxon>
        <taxon>Pezizomycotina</taxon>
        <taxon>Leotiomycetes</taxon>
        <taxon>Helotiales</taxon>
        <taxon>Mollisiaceae</taxon>
        <taxon>Phialocephala</taxon>
        <taxon>Phialocephala fortinii species complex</taxon>
    </lineage>
</organism>
<feature type="signal peptide" evidence="5">
    <location>
        <begin position="1"/>
        <end position="17"/>
    </location>
</feature>
<dbReference type="GO" id="GO:0071949">
    <property type="term" value="F:FAD binding"/>
    <property type="evidence" value="ECO:0007669"/>
    <property type="project" value="InterPro"/>
</dbReference>